<accession>W4QFG7</accession>
<reference evidence="1" key="1">
    <citation type="journal article" date="2014" name="Genome Announc.">
        <title>Draft Genome Sequences of Three Alkaliphilic Bacillus Strains, Bacillus wakoensis JCM 9140T, Bacillus akibai JCM 9157T, and Bacillus hemicellulosilyticus JCM 9152T.</title>
        <authorList>
            <person name="Yuki M."/>
            <person name="Oshima K."/>
            <person name="Suda W."/>
            <person name="Oshida Y."/>
            <person name="Kitamura K."/>
            <person name="Iida T."/>
            <person name="Hattori M."/>
            <person name="Ohkuma M."/>
        </authorList>
    </citation>
    <scope>NUCLEOTIDE SEQUENCE [LARGE SCALE GENOMIC DNA]</scope>
    <source>
        <strain evidence="1">JCM 9152</strain>
    </source>
</reference>
<evidence type="ECO:0000313" key="1">
    <source>
        <dbReference type="EMBL" id="GAE30079.1"/>
    </source>
</evidence>
<organism evidence="1 2">
    <name type="scientific">Halalkalibacter hemicellulosilyticusJCM 9152</name>
    <dbReference type="NCBI Taxonomy" id="1236971"/>
    <lineage>
        <taxon>Bacteria</taxon>
        <taxon>Bacillati</taxon>
        <taxon>Bacillota</taxon>
        <taxon>Bacilli</taxon>
        <taxon>Bacillales</taxon>
        <taxon>Bacillaceae</taxon>
        <taxon>Halalkalibacter</taxon>
    </lineage>
</organism>
<name>W4QFG7_9BACI</name>
<dbReference type="Proteomes" id="UP000018895">
    <property type="component" value="Unassembled WGS sequence"/>
</dbReference>
<keyword evidence="2" id="KW-1185">Reference proteome</keyword>
<dbReference type="InterPro" id="IPR029016">
    <property type="entry name" value="GAF-like_dom_sf"/>
</dbReference>
<dbReference type="STRING" id="1236971.JCM9152_1475"/>
<protein>
    <submittedName>
        <fullName evidence="1">Free methionine-(R)-sulfoxide reductase</fullName>
    </submittedName>
</protein>
<sequence>MFQSMTYNGTLSERYSLVTNQLKALIEDEHNTIANLANASSLLYQFLPDVNWLDFILLRTKGLC</sequence>
<dbReference type="Gene3D" id="3.30.450.40">
    <property type="match status" value="1"/>
</dbReference>
<dbReference type="AlphaFoldDB" id="W4QFG7"/>
<proteinExistence type="predicted"/>
<comment type="caution">
    <text evidence="1">The sequence shown here is derived from an EMBL/GenBank/DDBJ whole genome shotgun (WGS) entry which is preliminary data.</text>
</comment>
<dbReference type="EMBL" id="BAUU01000009">
    <property type="protein sequence ID" value="GAE30079.1"/>
    <property type="molecule type" value="Genomic_DNA"/>
</dbReference>
<gene>
    <name evidence="1" type="ORF">JCM9152_1475</name>
</gene>
<evidence type="ECO:0000313" key="2">
    <source>
        <dbReference type="Proteomes" id="UP000018895"/>
    </source>
</evidence>